<gene>
    <name evidence="1" type="ORF">CHYS00102_LOCUS18750</name>
</gene>
<evidence type="ECO:0000313" key="1">
    <source>
        <dbReference type="EMBL" id="CAD8891544.1"/>
    </source>
</evidence>
<dbReference type="AlphaFoldDB" id="A0A7S1BNF9"/>
<proteinExistence type="predicted"/>
<organism evidence="1">
    <name type="scientific">Corethron hystrix</name>
    <dbReference type="NCBI Taxonomy" id="216773"/>
    <lineage>
        <taxon>Eukaryota</taxon>
        <taxon>Sar</taxon>
        <taxon>Stramenopiles</taxon>
        <taxon>Ochrophyta</taxon>
        <taxon>Bacillariophyta</taxon>
        <taxon>Coscinodiscophyceae</taxon>
        <taxon>Corethrophycidae</taxon>
        <taxon>Corethrales</taxon>
        <taxon>Corethraceae</taxon>
        <taxon>Corethron</taxon>
    </lineage>
</organism>
<reference evidence="1" key="1">
    <citation type="submission" date="2021-01" db="EMBL/GenBank/DDBJ databases">
        <authorList>
            <person name="Corre E."/>
            <person name="Pelletier E."/>
            <person name="Niang G."/>
            <person name="Scheremetjew M."/>
            <person name="Finn R."/>
            <person name="Kale V."/>
            <person name="Holt S."/>
            <person name="Cochrane G."/>
            <person name="Meng A."/>
            <person name="Brown T."/>
            <person name="Cohen L."/>
        </authorList>
    </citation>
    <scope>NUCLEOTIDE SEQUENCE</scope>
    <source>
        <strain evidence="1">308</strain>
    </source>
</reference>
<accession>A0A7S1BNF9</accession>
<name>A0A7S1BNF9_9STRA</name>
<sequence length="579" mass="64749">MTFLKMKVKKLFLSPVFFNLLGNTLGYSTVIESSRIGFKHVDPIPGRGYSAATNSFYARCLTVGDDPPEPVFDFYYDIMSLEGEDTKLSSEFQGVFGESLFSAMVQELIEELAETGGVEDSHGLVSLMRADRYYNTIDESAIELDDNILGMMQRYDFTGVIRACGPSYVRGVRRSAEILTTFVWKTETGSATTREFESLLMLEFQSINVVGVGEDTGIGPSSGCPDAATPVGPKGDSETKKELSLDELAYDVEHAPKEGMKTTVQVEDHSAFETLTINVQGVGLDFSEAEDLSLVVTDMDDYADLMESAFGLLHSESAGAIKSIEIVPWIHEYNYQAAANTGLMVSEQQYRRFPEATKKVIWLTNAEHISRMYSIATETQALIDTMSRCLYVLHGQSRQEACRSYVQNKHNKGFTQEYYDSFKAFTQRANDQTPWDYNQDRALTDSNESLLIQAYRLKTLLDGMAEADSSTPLITKVTNIFHEWVTNYYEPCMSELSGGNLMATGAAIFTKHYMDIPACDKLTCIFPRVYWNSTGCLRGLGGAIQTDWRKLTNMFCVAKFTYDADLYNINDCGFSNHNP</sequence>
<dbReference type="EMBL" id="HBFR01026069">
    <property type="protein sequence ID" value="CAD8891544.1"/>
    <property type="molecule type" value="Transcribed_RNA"/>
</dbReference>
<protein>
    <submittedName>
        <fullName evidence="1">Uncharacterized protein</fullName>
    </submittedName>
</protein>